<comment type="caution">
    <text evidence="1">The sequence shown here is derived from an EMBL/GenBank/DDBJ whole genome shotgun (WGS) entry which is preliminary data.</text>
</comment>
<dbReference type="Proteomes" id="UP000032142">
    <property type="component" value="Unassembled WGS sequence"/>
</dbReference>
<keyword evidence="2" id="KW-1185">Reference proteome</keyword>
<dbReference type="EMBL" id="JRRC01209149">
    <property type="protein sequence ID" value="KHG01674.1"/>
    <property type="molecule type" value="Genomic_DNA"/>
</dbReference>
<reference evidence="2" key="1">
    <citation type="submission" date="2014-09" db="EMBL/GenBank/DDBJ databases">
        <authorList>
            <person name="Mudge J."/>
            <person name="Ramaraj T."/>
            <person name="Lindquist I.E."/>
            <person name="Bharti A.K."/>
            <person name="Sundararajan A."/>
            <person name="Cameron C.T."/>
            <person name="Woodward J.E."/>
            <person name="May G.D."/>
            <person name="Brubaker C."/>
            <person name="Broadhvest J."/>
            <person name="Wilkins T.A."/>
        </authorList>
    </citation>
    <scope>NUCLEOTIDE SEQUENCE</scope>
    <source>
        <strain evidence="2">cv. AKA8401</strain>
    </source>
</reference>
<proteinExistence type="predicted"/>
<organism evidence="1 2">
    <name type="scientific">Gossypium arboreum</name>
    <name type="common">Tree cotton</name>
    <name type="synonym">Gossypium nanking</name>
    <dbReference type="NCBI Taxonomy" id="29729"/>
    <lineage>
        <taxon>Eukaryota</taxon>
        <taxon>Viridiplantae</taxon>
        <taxon>Streptophyta</taxon>
        <taxon>Embryophyta</taxon>
        <taxon>Tracheophyta</taxon>
        <taxon>Spermatophyta</taxon>
        <taxon>Magnoliopsida</taxon>
        <taxon>eudicotyledons</taxon>
        <taxon>Gunneridae</taxon>
        <taxon>Pentapetalae</taxon>
        <taxon>rosids</taxon>
        <taxon>malvids</taxon>
        <taxon>Malvales</taxon>
        <taxon>Malvaceae</taxon>
        <taxon>Malvoideae</taxon>
        <taxon>Gossypium</taxon>
    </lineage>
</organism>
<dbReference type="AlphaFoldDB" id="A0A0B0MQA1"/>
<name>A0A0B0MQA1_GOSAR</name>
<evidence type="ECO:0000313" key="1">
    <source>
        <dbReference type="EMBL" id="KHG01674.1"/>
    </source>
</evidence>
<sequence>MSWLIACVSRPVWLYMWYLVCKFPKYPTFLFQVVHGYVKDESMCKFISRWIRYVCKAQVY</sequence>
<evidence type="ECO:0000313" key="2">
    <source>
        <dbReference type="Proteomes" id="UP000032142"/>
    </source>
</evidence>
<protein>
    <submittedName>
        <fullName evidence="1">Uncharacterized protein</fullName>
    </submittedName>
</protein>
<gene>
    <name evidence="1" type="ORF">F383_22877</name>
</gene>
<accession>A0A0B0MQA1</accession>